<evidence type="ECO:0000313" key="2">
    <source>
        <dbReference type="Proteomes" id="UP001596157"/>
    </source>
</evidence>
<comment type="caution">
    <text evidence="1">The sequence shown here is derived from an EMBL/GenBank/DDBJ whole genome shotgun (WGS) entry which is preliminary data.</text>
</comment>
<protein>
    <submittedName>
        <fullName evidence="1">Uncharacterized protein</fullName>
    </submittedName>
</protein>
<accession>A0ABW0EGX9</accession>
<gene>
    <name evidence="1" type="ORF">ACFPM7_00310</name>
</gene>
<proteinExistence type="predicted"/>
<organism evidence="1 2">
    <name type="scientific">Actinokineospora guangxiensis</name>
    <dbReference type="NCBI Taxonomy" id="1490288"/>
    <lineage>
        <taxon>Bacteria</taxon>
        <taxon>Bacillati</taxon>
        <taxon>Actinomycetota</taxon>
        <taxon>Actinomycetes</taxon>
        <taxon>Pseudonocardiales</taxon>
        <taxon>Pseudonocardiaceae</taxon>
        <taxon>Actinokineospora</taxon>
    </lineage>
</organism>
<reference evidence="2" key="1">
    <citation type="journal article" date="2019" name="Int. J. Syst. Evol. Microbiol.">
        <title>The Global Catalogue of Microorganisms (GCM) 10K type strain sequencing project: providing services to taxonomists for standard genome sequencing and annotation.</title>
        <authorList>
            <consortium name="The Broad Institute Genomics Platform"/>
            <consortium name="The Broad Institute Genome Sequencing Center for Infectious Disease"/>
            <person name="Wu L."/>
            <person name="Ma J."/>
        </authorList>
    </citation>
    <scope>NUCLEOTIDE SEQUENCE [LARGE SCALE GENOMIC DNA]</scope>
    <source>
        <strain evidence="2">CCUG 59778</strain>
    </source>
</reference>
<dbReference type="RefSeq" id="WP_378242461.1">
    <property type="nucleotide sequence ID" value="NZ_JBHSKF010000001.1"/>
</dbReference>
<keyword evidence="2" id="KW-1185">Reference proteome</keyword>
<evidence type="ECO:0000313" key="1">
    <source>
        <dbReference type="EMBL" id="MFC5285483.1"/>
    </source>
</evidence>
<sequence>MRDPDLIAALPADFARRLHIDRGAHPDLVLATLVWQVRTAIARVPLSTAHRRVFTAAFNLDRDPRLTATTTRKERFALLRAAGGPAPDTANRYCSKDIGPVTDLLRNGRFAPPPAAELAREAGEEAEHRTRHARPAALSEDEFARVVAERGPGAGPAVKRGVVHFAVSERGLMVVRRTAGVGDVACVFTSAELLARYQRATGAPESDRRTRAPGLKVLQRLVQDGSLGLAVNPLGGAGADAGHAWTSEELMALMAL</sequence>
<name>A0ABW0EGX9_9PSEU</name>
<dbReference type="EMBL" id="JBHSKF010000001">
    <property type="protein sequence ID" value="MFC5285483.1"/>
    <property type="molecule type" value="Genomic_DNA"/>
</dbReference>
<dbReference type="Proteomes" id="UP001596157">
    <property type="component" value="Unassembled WGS sequence"/>
</dbReference>